<dbReference type="STRING" id="927083.DB32_000348"/>
<dbReference type="InterPro" id="IPR005123">
    <property type="entry name" value="Oxoglu/Fe-dep_dioxygenase_dom"/>
</dbReference>
<dbReference type="PROSITE" id="PS51471">
    <property type="entry name" value="FE2OG_OXY"/>
    <property type="match status" value="1"/>
</dbReference>
<dbReference type="OrthoDB" id="190276at2"/>
<sequence>MSAQQLSWLDALEAPRADEASTPEIDATFARATRIDVGAHAIDEEPSWIEIVPGWVRGDAALFAALERSIAWRSERRMMYERMVDVPRLFARVPEDGQAPPLLERMREVLSSRYDAPLDSTTLALYRDGADSVAWHRDHGHRDRAQCVVAVATLGGTRKFLVRPFRASGQSRVIVIRGGDLVVMGGACQRTVEHCVPKTKHASPRIALMFRHSEPIAPKVAGSRSSARRD</sequence>
<dbReference type="Pfam" id="PF13532">
    <property type="entry name" value="2OG-FeII_Oxy_2"/>
    <property type="match status" value="1"/>
</dbReference>
<dbReference type="AlphaFoldDB" id="A0A0F6SDC4"/>
<dbReference type="KEGG" id="samy:DB32_000348"/>
<dbReference type="PANTHER" id="PTHR31212:SF4">
    <property type="entry name" value="ALPHA-KETOGLUTARATE-DEPENDENT DIOXYGENASE ALKB HOMOLOG 3"/>
    <property type="match status" value="1"/>
</dbReference>
<dbReference type="InterPro" id="IPR027450">
    <property type="entry name" value="AlkB-like"/>
</dbReference>
<dbReference type="RefSeq" id="WP_053230658.1">
    <property type="nucleotide sequence ID" value="NZ_CP011125.1"/>
</dbReference>
<dbReference type="EMBL" id="CP011125">
    <property type="protein sequence ID" value="AKF03199.1"/>
    <property type="molecule type" value="Genomic_DNA"/>
</dbReference>
<dbReference type="InterPro" id="IPR032854">
    <property type="entry name" value="ALKBH3"/>
</dbReference>
<gene>
    <name evidence="2" type="ORF">DB32_000348</name>
</gene>
<reference evidence="2 3" key="1">
    <citation type="submission" date="2015-03" db="EMBL/GenBank/DDBJ databases">
        <title>Genome assembly of Sandaracinus amylolyticus DSM 53668.</title>
        <authorList>
            <person name="Sharma G."/>
            <person name="Subramanian S."/>
        </authorList>
    </citation>
    <scope>NUCLEOTIDE SEQUENCE [LARGE SCALE GENOMIC DNA]</scope>
    <source>
        <strain evidence="2 3">DSM 53668</strain>
    </source>
</reference>
<name>A0A0F6SDC4_9BACT</name>
<organism evidence="2 3">
    <name type="scientific">Sandaracinus amylolyticus</name>
    <dbReference type="NCBI Taxonomy" id="927083"/>
    <lineage>
        <taxon>Bacteria</taxon>
        <taxon>Pseudomonadati</taxon>
        <taxon>Myxococcota</taxon>
        <taxon>Polyangia</taxon>
        <taxon>Polyangiales</taxon>
        <taxon>Sandaracinaceae</taxon>
        <taxon>Sandaracinus</taxon>
    </lineage>
</organism>
<dbReference type="PANTHER" id="PTHR31212">
    <property type="entry name" value="ALPHA-KETOGLUTARATE-DEPENDENT DIOXYGENASE ALKB HOMOLOG 3"/>
    <property type="match status" value="1"/>
</dbReference>
<accession>A0A0F6SDC4</accession>
<proteinExistence type="predicted"/>
<dbReference type="GO" id="GO:0006307">
    <property type="term" value="P:DNA alkylation repair"/>
    <property type="evidence" value="ECO:0007669"/>
    <property type="project" value="InterPro"/>
</dbReference>
<dbReference type="GO" id="GO:0051213">
    <property type="term" value="F:dioxygenase activity"/>
    <property type="evidence" value="ECO:0007669"/>
    <property type="project" value="InterPro"/>
</dbReference>
<feature type="domain" description="Fe2OG dioxygenase" evidence="1">
    <location>
        <begin position="117"/>
        <end position="214"/>
    </location>
</feature>
<dbReference type="InterPro" id="IPR037151">
    <property type="entry name" value="AlkB-like_sf"/>
</dbReference>
<keyword evidence="3" id="KW-1185">Reference proteome</keyword>
<evidence type="ECO:0000259" key="1">
    <source>
        <dbReference type="PROSITE" id="PS51471"/>
    </source>
</evidence>
<protein>
    <submittedName>
        <fullName evidence="2">Alkylated DNA repair protein AlkB</fullName>
    </submittedName>
</protein>
<dbReference type="SUPFAM" id="SSF51197">
    <property type="entry name" value="Clavaminate synthase-like"/>
    <property type="match status" value="1"/>
</dbReference>
<dbReference type="Proteomes" id="UP000034883">
    <property type="component" value="Chromosome"/>
</dbReference>
<evidence type="ECO:0000313" key="3">
    <source>
        <dbReference type="Proteomes" id="UP000034883"/>
    </source>
</evidence>
<evidence type="ECO:0000313" key="2">
    <source>
        <dbReference type="EMBL" id="AKF03199.1"/>
    </source>
</evidence>
<dbReference type="Gene3D" id="2.60.120.590">
    <property type="entry name" value="Alpha-ketoglutarate-dependent dioxygenase AlkB-like"/>
    <property type="match status" value="1"/>
</dbReference>